<accession>A0ABP3JQ07</accession>
<feature type="region of interest" description="Disordered" evidence="2">
    <location>
        <begin position="181"/>
        <end position="221"/>
    </location>
</feature>
<feature type="compositionally biased region" description="Basic and acidic residues" evidence="2">
    <location>
        <begin position="69"/>
        <end position="78"/>
    </location>
</feature>
<sequence>MADQPGNTNIQDRYAAQLVADLAANSAEREGIRKEIEDLQARLDQLTREHSWLSGLQGSMAGAPAGREPQPDDVKEAVEPPGAAAVEAPAARKVPRPRTAKKKTDRGAGGQRAARTAPGREAEPAARAKGGPALGDLVVLALQHHEPRTVAEIVQELTSAHPERTVNPQSVRNALEALAKAGRVDRERKQKSVFYTAPEKGADTSGTEQSAAPGEKSEADA</sequence>
<dbReference type="EMBL" id="BAAAHB010000019">
    <property type="protein sequence ID" value="GAA0460781.1"/>
    <property type="molecule type" value="Genomic_DNA"/>
</dbReference>
<keyword evidence="4" id="KW-1185">Reference proteome</keyword>
<dbReference type="Gene3D" id="1.10.10.10">
    <property type="entry name" value="Winged helix-like DNA-binding domain superfamily/Winged helix DNA-binding domain"/>
    <property type="match status" value="1"/>
</dbReference>
<dbReference type="SUPFAM" id="SSF46785">
    <property type="entry name" value="Winged helix' DNA-binding domain"/>
    <property type="match status" value="1"/>
</dbReference>
<comment type="caution">
    <text evidence="3">The sequence shown here is derived from an EMBL/GenBank/DDBJ whole genome shotgun (WGS) entry which is preliminary data.</text>
</comment>
<evidence type="ECO:0000313" key="3">
    <source>
        <dbReference type="EMBL" id="GAA0460781.1"/>
    </source>
</evidence>
<feature type="region of interest" description="Disordered" evidence="2">
    <location>
        <begin position="54"/>
        <end position="131"/>
    </location>
</feature>
<dbReference type="InterPro" id="IPR036390">
    <property type="entry name" value="WH_DNA-bd_sf"/>
</dbReference>
<proteinExistence type="predicted"/>
<organism evidence="3 4">
    <name type="scientific">Streptomyces stramineus</name>
    <dbReference type="NCBI Taxonomy" id="173861"/>
    <lineage>
        <taxon>Bacteria</taxon>
        <taxon>Bacillati</taxon>
        <taxon>Actinomycetota</taxon>
        <taxon>Actinomycetes</taxon>
        <taxon>Kitasatosporales</taxon>
        <taxon>Streptomycetaceae</taxon>
        <taxon>Streptomyces</taxon>
    </lineage>
</organism>
<evidence type="ECO:0008006" key="5">
    <source>
        <dbReference type="Google" id="ProtNLM"/>
    </source>
</evidence>
<name>A0ABP3JQ07_9ACTN</name>
<feature type="compositionally biased region" description="Low complexity" evidence="2">
    <location>
        <begin position="79"/>
        <end position="92"/>
    </location>
</feature>
<reference evidence="4" key="1">
    <citation type="journal article" date="2019" name="Int. J. Syst. Evol. Microbiol.">
        <title>The Global Catalogue of Microorganisms (GCM) 10K type strain sequencing project: providing services to taxonomists for standard genome sequencing and annotation.</title>
        <authorList>
            <consortium name="The Broad Institute Genomics Platform"/>
            <consortium name="The Broad Institute Genome Sequencing Center for Infectious Disease"/>
            <person name="Wu L."/>
            <person name="Ma J."/>
        </authorList>
    </citation>
    <scope>NUCLEOTIDE SEQUENCE [LARGE SCALE GENOMIC DNA]</scope>
    <source>
        <strain evidence="4">JCM 10649</strain>
    </source>
</reference>
<gene>
    <name evidence="3" type="ORF">GCM10009544_24190</name>
</gene>
<dbReference type="Proteomes" id="UP001499895">
    <property type="component" value="Unassembled WGS sequence"/>
</dbReference>
<keyword evidence="1" id="KW-0175">Coiled coil</keyword>
<dbReference type="InterPro" id="IPR036388">
    <property type="entry name" value="WH-like_DNA-bd_sf"/>
</dbReference>
<feature type="compositionally biased region" description="Basic residues" evidence="2">
    <location>
        <begin position="93"/>
        <end position="104"/>
    </location>
</feature>
<evidence type="ECO:0000256" key="1">
    <source>
        <dbReference type="SAM" id="Coils"/>
    </source>
</evidence>
<protein>
    <recommendedName>
        <fullName evidence="5">Regulatory protein</fullName>
    </recommendedName>
</protein>
<dbReference type="RefSeq" id="WP_344089540.1">
    <property type="nucleotide sequence ID" value="NZ_BAAAHB010000019.1"/>
</dbReference>
<feature type="coiled-coil region" evidence="1">
    <location>
        <begin position="22"/>
        <end position="49"/>
    </location>
</feature>
<evidence type="ECO:0000313" key="4">
    <source>
        <dbReference type="Proteomes" id="UP001499895"/>
    </source>
</evidence>
<evidence type="ECO:0000256" key="2">
    <source>
        <dbReference type="SAM" id="MobiDB-lite"/>
    </source>
</evidence>